<organism evidence="1 2">
    <name type="scientific">Mycobacterium phage DS6A</name>
    <dbReference type="NCBI Taxonomy" id="45764"/>
    <lineage>
        <taxon>Viruses</taxon>
        <taxon>Duplodnaviria</taxon>
        <taxon>Heunggongvirae</taxon>
        <taxon>Uroviricota</taxon>
        <taxon>Caudoviricetes</taxon>
        <taxon>Hnatkovirus</taxon>
        <taxon>Hnatkovirus DS6A</taxon>
    </lineage>
</organism>
<dbReference type="OrthoDB" id="16838at10239"/>
<dbReference type="EMBL" id="JN698994">
    <property type="protein sequence ID" value="AER47635.1"/>
    <property type="molecule type" value="Genomic_DNA"/>
</dbReference>
<dbReference type="RefSeq" id="YP_009018769.1">
    <property type="nucleotide sequence ID" value="NC_023744.1"/>
</dbReference>
<gene>
    <name evidence="1" type="primary">81</name>
    <name evidence="1" type="ORF">DS6A_81</name>
</gene>
<dbReference type="Gene3D" id="3.40.50.10400">
    <property type="entry name" value="Hypothetical protein PA1492"/>
    <property type="match status" value="1"/>
</dbReference>
<evidence type="ECO:0000313" key="2">
    <source>
        <dbReference type="Proteomes" id="UP000005857"/>
    </source>
</evidence>
<proteinExistence type="predicted"/>
<accession>G8I4J1</accession>
<dbReference type="Pfam" id="PF14359">
    <property type="entry name" value="DUF4406"/>
    <property type="match status" value="1"/>
</dbReference>
<reference evidence="1 2" key="1">
    <citation type="journal article" date="2012" name="J. Virol.">
        <title>Complete Genome Sequences of 138 Mycobacteriophages.</title>
        <authorList>
            <consortium name="the Science Education Alliance Phage Hunters Advancing Genomics and Evolutionary Science Program"/>
            <consortium name="the KwaZulu-Natal Research Institute for Tuberculosis and HIV Mycobacterial Genetics Course Students"/>
            <consortium name="the Phage Hunters Integrating Research and Education Program"/>
            <person name="Hatfull G.F."/>
        </authorList>
    </citation>
    <scope>NUCLEOTIDE SEQUENCE [LARGE SCALE GENOMIC DNA]</scope>
</reference>
<dbReference type="KEGG" id="vg:18990079"/>
<dbReference type="InterPro" id="IPR025518">
    <property type="entry name" value="DUF4406"/>
</dbReference>
<keyword evidence="2" id="KW-1185">Reference proteome</keyword>
<sequence>MTAAAPGSTQPWLLHTNIPEDPAATGITYIAGPMTGYPDHNYPAFMAKAAELRAAGVPVINPAEFHGNDLDHPWDWYLRRDLAQLVKCARVVFLPGWRGSRGAQLEHDVAQRLGLELVYPPEDGPRQ</sequence>
<protein>
    <submittedName>
        <fullName evidence="1">Uncharacterized protein</fullName>
    </submittedName>
</protein>
<dbReference type="Proteomes" id="UP000005857">
    <property type="component" value="Segment"/>
</dbReference>
<dbReference type="SUPFAM" id="SSF52309">
    <property type="entry name" value="N-(deoxy)ribosyltransferase-like"/>
    <property type="match status" value="1"/>
</dbReference>
<evidence type="ECO:0000313" key="1">
    <source>
        <dbReference type="EMBL" id="AER47635.1"/>
    </source>
</evidence>
<name>G8I4J1_9CAUD</name>
<dbReference type="GeneID" id="18990079"/>